<keyword evidence="1" id="KW-0862">Zinc</keyword>
<gene>
    <name evidence="4" type="ORF">PIB30_038159</name>
</gene>
<proteinExistence type="predicted"/>
<feature type="compositionally biased region" description="Basic and acidic residues" evidence="2">
    <location>
        <begin position="198"/>
        <end position="210"/>
    </location>
</feature>
<feature type="compositionally biased region" description="Polar residues" evidence="2">
    <location>
        <begin position="165"/>
        <end position="180"/>
    </location>
</feature>
<keyword evidence="1" id="KW-0863">Zinc-finger</keyword>
<evidence type="ECO:0000313" key="4">
    <source>
        <dbReference type="EMBL" id="MED6195471.1"/>
    </source>
</evidence>
<keyword evidence="5" id="KW-1185">Reference proteome</keyword>
<dbReference type="InterPro" id="IPR040256">
    <property type="entry name" value="At4g02000-like"/>
</dbReference>
<dbReference type="PANTHER" id="PTHR31286">
    <property type="entry name" value="GLYCINE-RICH CELL WALL STRUCTURAL PROTEIN 1.8-LIKE"/>
    <property type="match status" value="1"/>
</dbReference>
<keyword evidence="1" id="KW-0479">Metal-binding</keyword>
<dbReference type="InterPro" id="IPR001878">
    <property type="entry name" value="Znf_CCHC"/>
</dbReference>
<evidence type="ECO:0000259" key="3">
    <source>
        <dbReference type="PROSITE" id="PS50158"/>
    </source>
</evidence>
<protein>
    <recommendedName>
        <fullName evidence="3">CCHC-type domain-containing protein</fullName>
    </recommendedName>
</protein>
<organism evidence="4 5">
    <name type="scientific">Stylosanthes scabra</name>
    <dbReference type="NCBI Taxonomy" id="79078"/>
    <lineage>
        <taxon>Eukaryota</taxon>
        <taxon>Viridiplantae</taxon>
        <taxon>Streptophyta</taxon>
        <taxon>Embryophyta</taxon>
        <taxon>Tracheophyta</taxon>
        <taxon>Spermatophyta</taxon>
        <taxon>Magnoliopsida</taxon>
        <taxon>eudicotyledons</taxon>
        <taxon>Gunneridae</taxon>
        <taxon>Pentapetalae</taxon>
        <taxon>rosids</taxon>
        <taxon>fabids</taxon>
        <taxon>Fabales</taxon>
        <taxon>Fabaceae</taxon>
        <taxon>Papilionoideae</taxon>
        <taxon>50 kb inversion clade</taxon>
        <taxon>dalbergioids sensu lato</taxon>
        <taxon>Dalbergieae</taxon>
        <taxon>Pterocarpus clade</taxon>
        <taxon>Stylosanthes</taxon>
    </lineage>
</organism>
<dbReference type="PANTHER" id="PTHR31286:SF167">
    <property type="entry name" value="OS09G0268800 PROTEIN"/>
    <property type="match status" value="1"/>
</dbReference>
<evidence type="ECO:0000256" key="1">
    <source>
        <dbReference type="PROSITE-ProRule" id="PRU00047"/>
    </source>
</evidence>
<feature type="compositionally biased region" description="Basic and acidic residues" evidence="2">
    <location>
        <begin position="227"/>
        <end position="239"/>
    </location>
</feature>
<dbReference type="EMBL" id="JASCZI010211644">
    <property type="protein sequence ID" value="MED6195471.1"/>
    <property type="molecule type" value="Genomic_DNA"/>
</dbReference>
<feature type="compositionally biased region" description="Polar residues" evidence="2">
    <location>
        <begin position="211"/>
        <end position="225"/>
    </location>
</feature>
<feature type="region of interest" description="Disordered" evidence="2">
    <location>
        <begin position="161"/>
        <end position="180"/>
    </location>
</feature>
<feature type="region of interest" description="Disordered" evidence="2">
    <location>
        <begin position="186"/>
        <end position="239"/>
    </location>
</feature>
<dbReference type="Pfam" id="PF14392">
    <property type="entry name" value="zf-CCHC_4"/>
    <property type="match status" value="1"/>
</dbReference>
<sequence>MTRLTAKVLGRQFGADADTKDPVVNNLLYRSYLRSKTLMDITRPLPTDIWLTRSNLPKVWISFKYERIQDSYCLKCGIIGHNKKECNKPVAATVWNPLKPRYLPGLGVSRPPQIHEMEELGVQNYAAASGNYKENSEKNVRYQADRLTNHPIRGMESQGEAMHMNTGSSNPPHFSHLNDQPQKQAAGINNQHQQPPDRYNEELNKDDQATKESYSVNQQIDQLQPANKKEERGGEPTVN</sequence>
<dbReference type="Proteomes" id="UP001341840">
    <property type="component" value="Unassembled WGS sequence"/>
</dbReference>
<evidence type="ECO:0000313" key="5">
    <source>
        <dbReference type="Proteomes" id="UP001341840"/>
    </source>
</evidence>
<evidence type="ECO:0000256" key="2">
    <source>
        <dbReference type="SAM" id="MobiDB-lite"/>
    </source>
</evidence>
<feature type="domain" description="CCHC-type" evidence="3">
    <location>
        <begin position="73"/>
        <end position="86"/>
    </location>
</feature>
<accession>A0ABU6XCE9</accession>
<name>A0ABU6XCE9_9FABA</name>
<comment type="caution">
    <text evidence="4">The sequence shown here is derived from an EMBL/GenBank/DDBJ whole genome shotgun (WGS) entry which is preliminary data.</text>
</comment>
<dbReference type="PROSITE" id="PS50158">
    <property type="entry name" value="ZF_CCHC"/>
    <property type="match status" value="1"/>
</dbReference>
<dbReference type="InterPro" id="IPR025836">
    <property type="entry name" value="Zn_knuckle_CX2CX4HX4C"/>
</dbReference>
<reference evidence="4 5" key="1">
    <citation type="journal article" date="2023" name="Plants (Basel)">
        <title>Bridging the Gap: Combining Genomics and Transcriptomics Approaches to Understand Stylosanthes scabra, an Orphan Legume from the Brazilian Caatinga.</title>
        <authorList>
            <person name="Ferreira-Neto J.R.C."/>
            <person name="da Silva M.D."/>
            <person name="Binneck E."/>
            <person name="de Melo N.F."/>
            <person name="da Silva R.H."/>
            <person name="de Melo A.L.T.M."/>
            <person name="Pandolfi V."/>
            <person name="Bustamante F.O."/>
            <person name="Brasileiro-Vidal A.C."/>
            <person name="Benko-Iseppon A.M."/>
        </authorList>
    </citation>
    <scope>NUCLEOTIDE SEQUENCE [LARGE SCALE GENOMIC DNA]</scope>
    <source>
        <tissue evidence="4">Leaves</tissue>
    </source>
</reference>